<name>A0A502DL39_9MYCO</name>
<dbReference type="InterPro" id="IPR027417">
    <property type="entry name" value="P-loop_NTPase"/>
</dbReference>
<dbReference type="AlphaFoldDB" id="A0A502DL39"/>
<dbReference type="PROSITE" id="PS51206">
    <property type="entry name" value="SF3_HELICASE_1"/>
    <property type="match status" value="1"/>
</dbReference>
<dbReference type="Pfam" id="PF08706">
    <property type="entry name" value="D5_N"/>
    <property type="match status" value="1"/>
</dbReference>
<dbReference type="Proteomes" id="UP000320095">
    <property type="component" value="Unassembled WGS sequence"/>
</dbReference>
<keyword evidence="7" id="KW-1185">Reference proteome</keyword>
<dbReference type="OrthoDB" id="9763644at2"/>
<dbReference type="InterPro" id="IPR014015">
    <property type="entry name" value="Helicase_SF3_DNA-vir"/>
</dbReference>
<evidence type="ECO:0000259" key="5">
    <source>
        <dbReference type="PROSITE" id="PS51206"/>
    </source>
</evidence>
<evidence type="ECO:0000256" key="4">
    <source>
        <dbReference type="SAM" id="MobiDB-lite"/>
    </source>
</evidence>
<accession>A0A502DL39</accession>
<dbReference type="PANTHER" id="PTHR35372:SF2">
    <property type="entry name" value="SF3 HELICASE DOMAIN-CONTAINING PROTEIN"/>
    <property type="match status" value="1"/>
</dbReference>
<evidence type="ECO:0000256" key="1">
    <source>
        <dbReference type="ARBA" id="ARBA00022741"/>
    </source>
</evidence>
<protein>
    <recommendedName>
        <fullName evidence="5">SF3 helicase domain-containing protein</fullName>
    </recommendedName>
</protein>
<keyword evidence="3" id="KW-0067">ATP-binding</keyword>
<evidence type="ECO:0000256" key="2">
    <source>
        <dbReference type="ARBA" id="ARBA00022801"/>
    </source>
</evidence>
<dbReference type="InterPro" id="IPR051620">
    <property type="entry name" value="ORF904-like_C"/>
</dbReference>
<proteinExistence type="predicted"/>
<keyword evidence="1" id="KW-0547">Nucleotide-binding</keyword>
<sequence>MLALVGHAETDRVVVCHQPVGGKFIATSLKGIAAAVAHAGHLQVDADVWFGVNSLRADVLPGHKGTEAQVADLVALWADLDVGIGKCHDDATARVIIDALSDVLGTAPTAVVFSGHGWQPYWRLSDDPGEEFGSEQAMALIRGWGNLVAKIAGDHGAKVDGVYHLDRVMRVPGTLNCKEPDDRVKTFARSCGGQPITVTDVQGVLDAHNIAEPNANGEGTSTGHALTSQSEERRDGEPFSRGRLIARVAKAPNGKRNNTLFGAAKDAVKQSDWDTDMKAALTDAARKAGLPSHEIANTLASATKGVACKPFFPDPDTFKLFLKNLKKMTAPQQITANRPELYDAKISEYVASRYLSTFCHSGPFGWMHWAGKRWCSVGEPLVTEAVRLGVLAFHREETNLFQNGTITADRLNATTKLLSANKIAAIVRLAKGYLSVADERWDAHPDLLNCANGVIDLRTATLRDHDPALMLTKLCPTEYRPGATHPDWDSALEAVPEDARTWLGARLGQGLTGYTTPDDVLVLLKGDGENGKSTVVGGLLAAVGSDYAITLPERVLLARPSDHPTELMTLRGTRLALMEELPELGHLNVKRLKIVCGTPRLTARYCGQDSMEWDATHSVFVTTNYFPRVDESDHGTWRRLRALDFPYRYRKPCEGIESPLDKTGDPGLRQRLRDGQDKQHEAILAWLIDGAMASYQNWRVLPAEPASVTACTAEWRGRADHILKFLSEEIVFDPGCYMAATDVYSLFEHWTKDQGHVVWSDQTFAARFAAHERVKSAGIEKQIVRSTRRGQTLVRPRHTDSALPKQFHAWLSVRPRHGEDDFDTWVEKRR</sequence>
<organism evidence="6 7">
    <name type="scientific">Mycolicibacterium hodleri</name>
    <dbReference type="NCBI Taxonomy" id="49897"/>
    <lineage>
        <taxon>Bacteria</taxon>
        <taxon>Bacillati</taxon>
        <taxon>Actinomycetota</taxon>
        <taxon>Actinomycetes</taxon>
        <taxon>Mycobacteriales</taxon>
        <taxon>Mycobacteriaceae</taxon>
        <taxon>Mycolicibacterium</taxon>
    </lineage>
</organism>
<dbReference type="InterPro" id="IPR006500">
    <property type="entry name" value="Helicase_put_C_phage/plasmid"/>
</dbReference>
<gene>
    <name evidence="6" type="ORF">EAH80_29350</name>
</gene>
<dbReference type="NCBIfam" id="TIGR01613">
    <property type="entry name" value="primase_Cterm"/>
    <property type="match status" value="1"/>
</dbReference>
<dbReference type="InterPro" id="IPR014818">
    <property type="entry name" value="Phage/plasmid_primase_P4_C"/>
</dbReference>
<dbReference type="GO" id="GO:0016787">
    <property type="term" value="F:hydrolase activity"/>
    <property type="evidence" value="ECO:0007669"/>
    <property type="project" value="UniProtKB-KW"/>
</dbReference>
<feature type="compositionally biased region" description="Basic and acidic residues" evidence="4">
    <location>
        <begin position="230"/>
        <end position="240"/>
    </location>
</feature>
<evidence type="ECO:0000313" key="7">
    <source>
        <dbReference type="Proteomes" id="UP000320095"/>
    </source>
</evidence>
<evidence type="ECO:0000256" key="3">
    <source>
        <dbReference type="ARBA" id="ARBA00022840"/>
    </source>
</evidence>
<dbReference type="EMBL" id="RCZG01000023">
    <property type="protein sequence ID" value="TPG26177.1"/>
    <property type="molecule type" value="Genomic_DNA"/>
</dbReference>
<dbReference type="GO" id="GO:0005524">
    <property type="term" value="F:ATP binding"/>
    <property type="evidence" value="ECO:0007669"/>
    <property type="project" value="UniProtKB-KW"/>
</dbReference>
<dbReference type="RefSeq" id="WP_140699526.1">
    <property type="nucleotide sequence ID" value="NZ_RCZG01000023.1"/>
</dbReference>
<feature type="compositionally biased region" description="Polar residues" evidence="4">
    <location>
        <begin position="217"/>
        <end position="229"/>
    </location>
</feature>
<feature type="domain" description="SF3 helicase" evidence="5">
    <location>
        <begin position="498"/>
        <end position="660"/>
    </location>
</feature>
<comment type="caution">
    <text evidence="6">The sequence shown here is derived from an EMBL/GenBank/DDBJ whole genome shotgun (WGS) entry which is preliminary data.</text>
</comment>
<evidence type="ECO:0000313" key="6">
    <source>
        <dbReference type="EMBL" id="TPG26177.1"/>
    </source>
</evidence>
<dbReference type="SMART" id="SM00885">
    <property type="entry name" value="D5_N"/>
    <property type="match status" value="1"/>
</dbReference>
<reference evidence="6 7" key="1">
    <citation type="journal article" date="2019" name="Environ. Microbiol.">
        <title>Species interactions and distinct microbial communities in high Arctic permafrost affected cryosols are associated with the CH4 and CO2 gas fluxes.</title>
        <authorList>
            <person name="Altshuler I."/>
            <person name="Hamel J."/>
            <person name="Turney S."/>
            <person name="Magnuson E."/>
            <person name="Levesque R."/>
            <person name="Greer C."/>
            <person name="Whyte L.G."/>
        </authorList>
    </citation>
    <scope>NUCLEOTIDE SEQUENCE [LARGE SCALE GENOMIC DNA]</scope>
    <source>
        <strain evidence="6 7">S5.20</strain>
    </source>
</reference>
<feature type="region of interest" description="Disordered" evidence="4">
    <location>
        <begin position="212"/>
        <end position="240"/>
    </location>
</feature>
<keyword evidence="2" id="KW-0378">Hydrolase</keyword>
<dbReference type="PANTHER" id="PTHR35372">
    <property type="entry name" value="ATP BINDING PROTEIN-RELATED"/>
    <property type="match status" value="1"/>
</dbReference>
<dbReference type="Gene3D" id="3.40.50.300">
    <property type="entry name" value="P-loop containing nucleotide triphosphate hydrolases"/>
    <property type="match status" value="1"/>
</dbReference>